<evidence type="ECO:0000313" key="1">
    <source>
        <dbReference type="Proteomes" id="UP000790787"/>
    </source>
</evidence>
<gene>
    <name evidence="2" type="primary">LOC142175841</name>
</gene>
<dbReference type="RefSeq" id="XP_075098942.1">
    <property type="nucleotide sequence ID" value="XM_075242841.1"/>
</dbReference>
<dbReference type="Proteomes" id="UP000790787">
    <property type="component" value="Chromosome 3"/>
</dbReference>
<organism evidence="1 2">
    <name type="scientific">Nicotiana tabacum</name>
    <name type="common">Common tobacco</name>
    <dbReference type="NCBI Taxonomy" id="4097"/>
    <lineage>
        <taxon>Eukaryota</taxon>
        <taxon>Viridiplantae</taxon>
        <taxon>Streptophyta</taxon>
        <taxon>Embryophyta</taxon>
        <taxon>Tracheophyta</taxon>
        <taxon>Spermatophyta</taxon>
        <taxon>Magnoliopsida</taxon>
        <taxon>eudicotyledons</taxon>
        <taxon>Gunneridae</taxon>
        <taxon>Pentapetalae</taxon>
        <taxon>asterids</taxon>
        <taxon>lamiids</taxon>
        <taxon>Solanales</taxon>
        <taxon>Solanaceae</taxon>
        <taxon>Nicotianoideae</taxon>
        <taxon>Nicotianeae</taxon>
        <taxon>Nicotiana</taxon>
    </lineage>
</organism>
<accession>A0AC58TNZ1</accession>
<evidence type="ECO:0000313" key="2">
    <source>
        <dbReference type="RefSeq" id="XP_075098942.1"/>
    </source>
</evidence>
<protein>
    <submittedName>
        <fullName evidence="2">Uncharacterized protein LOC142175841</fullName>
    </submittedName>
</protein>
<name>A0AC58TNZ1_TOBAC</name>
<keyword evidence="1" id="KW-1185">Reference proteome</keyword>
<reference evidence="1" key="1">
    <citation type="journal article" date="2014" name="Nat. Commun.">
        <title>The tobacco genome sequence and its comparison with those of tomato and potato.</title>
        <authorList>
            <person name="Sierro N."/>
            <person name="Battey J.N."/>
            <person name="Ouadi S."/>
            <person name="Bakaher N."/>
            <person name="Bovet L."/>
            <person name="Willig A."/>
            <person name="Goepfert S."/>
            <person name="Peitsch M.C."/>
            <person name="Ivanov N.V."/>
        </authorList>
    </citation>
    <scope>NUCLEOTIDE SEQUENCE [LARGE SCALE GENOMIC DNA]</scope>
</reference>
<proteinExistence type="predicted"/>
<sequence>MMQQVIGSNAKINERVDSHDAAIKNIEVQLGQISMSLKNRPQGTLPTDTQINPKDQSPKQLMAVSLRRKEHSAETEKVAEPVEEPVVEIESDKEKSQVIGKKRPLAPFPQRLAKHQKEEQYKKFFEMLKQIQVNIPLIEALKEMPGYAKMMKYLMSQKFDFQDLATVTLTQTCSAVVTRPIAEKLSNPGSFTIPCTIGNFAFAKALCDLGASINLMPLAIYKRLGIGRARPTSMLLQLADRTVKRPFGRPFLATRRALIDCETGELKMRLNDEEITFNVQKSMRRSSEFANCSLIDAVDVIVESDDEVLTIEDPLAACLMNLDEVNGEDLAEWVLALEGREFLEINIEWKPLHLEKRETPPAKPSIEEPPKLELKPLPAHLKVVFEELKKRLVTTPIIVAPNWEQLFELICDASDYALGAVLGQRKDKLMHPIYYASRTLSGAQLNYTMTEKEMLAVVFAFDKFRSYLIGSKIRDRNGTENQVVDHLSRLEGAKNVVEVEEILETFPDEQLLATTHQEAPWYADFANYLASGIVPHDLSSVQRKRFFRESRQYYWDEPYLFRICLNNMIRICVPEIEQFSVLQACHASAYGGYFGGVRTAAKVLEAGFFWPTVFKDAHLWVKGCNEYYVSKWVEAAALPTNDAKVVVGFLKKNIFTRFGTPRAIISDEGTHFCNRAFEKLLAKYDVRHKVATPYHP</sequence>
<reference evidence="2" key="2">
    <citation type="submission" date="2025-08" db="UniProtKB">
        <authorList>
            <consortium name="RefSeq"/>
        </authorList>
    </citation>
    <scope>IDENTIFICATION</scope>
    <source>
        <tissue evidence="2">Leaf</tissue>
    </source>
</reference>